<dbReference type="RefSeq" id="WP_114580557.1">
    <property type="nucleotide sequence ID" value="NZ_QPMH01000002.1"/>
</dbReference>
<dbReference type="Proteomes" id="UP000253941">
    <property type="component" value="Unassembled WGS sequence"/>
</dbReference>
<dbReference type="Gene3D" id="3.60.21.10">
    <property type="match status" value="1"/>
</dbReference>
<comment type="caution">
    <text evidence="3">The sequence shown here is derived from an EMBL/GenBank/DDBJ whole genome shotgun (WGS) entry which is preliminary data.</text>
</comment>
<organism evidence="3 4">
    <name type="scientific">Ferruginivarius sediminum</name>
    <dbReference type="NCBI Taxonomy" id="2661937"/>
    <lineage>
        <taxon>Bacteria</taxon>
        <taxon>Pseudomonadati</taxon>
        <taxon>Pseudomonadota</taxon>
        <taxon>Alphaproteobacteria</taxon>
        <taxon>Rhodospirillales</taxon>
        <taxon>Rhodospirillaceae</taxon>
        <taxon>Ferruginivarius</taxon>
    </lineage>
</organism>
<accession>A0A369TD73</accession>
<name>A0A369TD73_9PROT</name>
<dbReference type="EMBL" id="QPMH01000002">
    <property type="protein sequence ID" value="RDD63301.1"/>
    <property type="molecule type" value="Genomic_DNA"/>
</dbReference>
<keyword evidence="4" id="KW-1185">Reference proteome</keyword>
<sequence>MAAGAGSTVDLGSLDGGPVVVFGGPVSNLQATRAVLARARELSIPAGRVICTGDVVAYCADPEETVRAVREAGIHVVMGNCEESLGAAADDCGCNFGAGSTCEVLAQSWYAYSVKCLSEHSREWMRGLPRRIGFSLGGRTLAAVHGAPSQINAWVFPSTSAEDKRRELDLVGTDGVIGGHSGLPFAETVDGRLWLNAGSVGLPANDGTPRGWYALLRAGDDGLAVELHALTYDHAAAAARMREAGLPEGYEAALRTGIWPSWDILPDAERARAGTPLPDVQRLHWARV</sequence>
<feature type="domain" description="Calcineurin-like phosphoesterase" evidence="2">
    <location>
        <begin position="28"/>
        <end position="216"/>
    </location>
</feature>
<protein>
    <submittedName>
        <fullName evidence="3">Metallophosphoesterase</fullName>
    </submittedName>
</protein>
<comment type="similarity">
    <text evidence="1">Belongs to the metallophosphoesterase superfamily. YfcE family.</text>
</comment>
<evidence type="ECO:0000313" key="4">
    <source>
        <dbReference type="Proteomes" id="UP000253941"/>
    </source>
</evidence>
<evidence type="ECO:0000313" key="3">
    <source>
        <dbReference type="EMBL" id="RDD63301.1"/>
    </source>
</evidence>
<dbReference type="InterPro" id="IPR024654">
    <property type="entry name" value="Calcineurin-like_PHP_lpxH"/>
</dbReference>
<evidence type="ECO:0000256" key="1">
    <source>
        <dbReference type="ARBA" id="ARBA00008950"/>
    </source>
</evidence>
<dbReference type="Pfam" id="PF12850">
    <property type="entry name" value="Metallophos_2"/>
    <property type="match status" value="1"/>
</dbReference>
<dbReference type="InterPro" id="IPR029052">
    <property type="entry name" value="Metallo-depent_PP-like"/>
</dbReference>
<gene>
    <name evidence="3" type="ORF">DRB17_02290</name>
</gene>
<proteinExistence type="inferred from homology"/>
<dbReference type="SUPFAM" id="SSF56300">
    <property type="entry name" value="Metallo-dependent phosphatases"/>
    <property type="match status" value="1"/>
</dbReference>
<evidence type="ECO:0000259" key="2">
    <source>
        <dbReference type="Pfam" id="PF12850"/>
    </source>
</evidence>
<reference evidence="3 4" key="1">
    <citation type="submission" date="2018-07" db="EMBL/GenBank/DDBJ databases">
        <title>Venubactetium sediminum gen. nov., sp. nov., isolated from a marine solar saltern.</title>
        <authorList>
            <person name="Wang S."/>
        </authorList>
    </citation>
    <scope>NUCLEOTIDE SEQUENCE [LARGE SCALE GENOMIC DNA]</scope>
    <source>
        <strain evidence="3 4">WD2A32</strain>
    </source>
</reference>
<dbReference type="AlphaFoldDB" id="A0A369TD73"/>